<evidence type="ECO:0000313" key="1">
    <source>
        <dbReference type="EMBL" id="KZT05293.1"/>
    </source>
</evidence>
<proteinExistence type="predicted"/>
<organism evidence="1 2">
    <name type="scientific">Laetiporus sulphureus 93-53</name>
    <dbReference type="NCBI Taxonomy" id="1314785"/>
    <lineage>
        <taxon>Eukaryota</taxon>
        <taxon>Fungi</taxon>
        <taxon>Dikarya</taxon>
        <taxon>Basidiomycota</taxon>
        <taxon>Agaricomycotina</taxon>
        <taxon>Agaricomycetes</taxon>
        <taxon>Polyporales</taxon>
        <taxon>Laetiporus</taxon>
    </lineage>
</organism>
<dbReference type="EMBL" id="KV427631">
    <property type="protein sequence ID" value="KZT05293.1"/>
    <property type="molecule type" value="Genomic_DNA"/>
</dbReference>
<name>A0A165DNT5_9APHY</name>
<protein>
    <submittedName>
        <fullName evidence="1">Uncharacterized protein</fullName>
    </submittedName>
</protein>
<dbReference type="GeneID" id="63826213"/>
<dbReference type="InParanoid" id="A0A165DNT5"/>
<gene>
    <name evidence="1" type="ORF">LAESUDRAFT_727250</name>
</gene>
<accession>A0A165DNT5</accession>
<sequence>MKKRYVSSCGLVIEGSWLFFSISFVTKGRCTTVVCLAKLERKLISFPGSRGPHLLALQRFLKAVVRPLPRSSSVLQAVLSSRRLPRILIESRGRRFSLCKADVIIRERSFLTVPILRCRDAATSLWLIGEVNIQNGECWQEVQERWRFMSQQTTSLQAVLIDELVHVRGRLQQACRPGINRTRRLLH</sequence>
<reference evidence="1 2" key="1">
    <citation type="journal article" date="2016" name="Mol. Biol. Evol.">
        <title>Comparative Genomics of Early-Diverging Mushroom-Forming Fungi Provides Insights into the Origins of Lignocellulose Decay Capabilities.</title>
        <authorList>
            <person name="Nagy L.G."/>
            <person name="Riley R."/>
            <person name="Tritt A."/>
            <person name="Adam C."/>
            <person name="Daum C."/>
            <person name="Floudas D."/>
            <person name="Sun H."/>
            <person name="Yadav J.S."/>
            <person name="Pangilinan J."/>
            <person name="Larsson K.H."/>
            <person name="Matsuura K."/>
            <person name="Barry K."/>
            <person name="Labutti K."/>
            <person name="Kuo R."/>
            <person name="Ohm R.A."/>
            <person name="Bhattacharya S.S."/>
            <person name="Shirouzu T."/>
            <person name="Yoshinaga Y."/>
            <person name="Martin F.M."/>
            <person name="Grigoriev I.V."/>
            <person name="Hibbett D.S."/>
        </authorList>
    </citation>
    <scope>NUCLEOTIDE SEQUENCE [LARGE SCALE GENOMIC DNA]</scope>
    <source>
        <strain evidence="1 2">93-53</strain>
    </source>
</reference>
<dbReference type="AlphaFoldDB" id="A0A165DNT5"/>
<evidence type="ECO:0000313" key="2">
    <source>
        <dbReference type="Proteomes" id="UP000076871"/>
    </source>
</evidence>
<keyword evidence="2" id="KW-1185">Reference proteome</keyword>
<dbReference type="Proteomes" id="UP000076871">
    <property type="component" value="Unassembled WGS sequence"/>
</dbReference>
<dbReference type="RefSeq" id="XP_040763033.1">
    <property type="nucleotide sequence ID" value="XM_040909184.1"/>
</dbReference>